<comment type="caution">
    <text evidence="1">The sequence shown here is derived from an EMBL/GenBank/DDBJ whole genome shotgun (WGS) entry which is preliminary data.</text>
</comment>
<gene>
    <name evidence="1" type="ORF">Q8A67_018271</name>
</gene>
<reference evidence="1" key="1">
    <citation type="submission" date="2023-08" db="EMBL/GenBank/DDBJ databases">
        <title>Chromosome-level Genome Assembly of mud carp (Cirrhinus molitorella).</title>
        <authorList>
            <person name="Liu H."/>
        </authorList>
    </citation>
    <scope>NUCLEOTIDE SEQUENCE</scope>
    <source>
        <strain evidence="1">Prfri</strain>
        <tissue evidence="1">Muscle</tissue>
    </source>
</reference>
<evidence type="ECO:0000313" key="2">
    <source>
        <dbReference type="Proteomes" id="UP001187343"/>
    </source>
</evidence>
<protein>
    <submittedName>
        <fullName evidence="1">Uncharacterized protein</fullName>
    </submittedName>
</protein>
<organism evidence="1 2">
    <name type="scientific">Cirrhinus molitorella</name>
    <name type="common">mud carp</name>
    <dbReference type="NCBI Taxonomy" id="172907"/>
    <lineage>
        <taxon>Eukaryota</taxon>
        <taxon>Metazoa</taxon>
        <taxon>Chordata</taxon>
        <taxon>Craniata</taxon>
        <taxon>Vertebrata</taxon>
        <taxon>Euteleostomi</taxon>
        <taxon>Actinopterygii</taxon>
        <taxon>Neopterygii</taxon>
        <taxon>Teleostei</taxon>
        <taxon>Ostariophysi</taxon>
        <taxon>Cypriniformes</taxon>
        <taxon>Cyprinidae</taxon>
        <taxon>Labeoninae</taxon>
        <taxon>Labeonini</taxon>
        <taxon>Cirrhinus</taxon>
    </lineage>
</organism>
<evidence type="ECO:0000313" key="1">
    <source>
        <dbReference type="EMBL" id="KAK2881003.1"/>
    </source>
</evidence>
<keyword evidence="2" id="KW-1185">Reference proteome</keyword>
<proteinExistence type="predicted"/>
<accession>A0AA88PE38</accession>
<name>A0AA88PE38_9TELE</name>
<sequence length="75" mass="8378">MEPTLPDDEGHATLCPIMSVIRYVVTTSVVRSNVRATVLQRSVFVGEERSFEEQRQPGRAEAAHELVMTLPGYSM</sequence>
<dbReference type="Proteomes" id="UP001187343">
    <property type="component" value="Unassembled WGS sequence"/>
</dbReference>
<dbReference type="EMBL" id="JAUYZG010000018">
    <property type="protein sequence ID" value="KAK2881003.1"/>
    <property type="molecule type" value="Genomic_DNA"/>
</dbReference>
<dbReference type="AlphaFoldDB" id="A0AA88PE38"/>